<comment type="caution">
    <text evidence="10">The sequence shown here is derived from an EMBL/GenBank/DDBJ whole genome shotgun (WGS) entry which is preliminary data.</text>
</comment>
<dbReference type="EMBL" id="BAAAGE010000005">
    <property type="protein sequence ID" value="GAA0730726.1"/>
    <property type="molecule type" value="Genomic_DNA"/>
</dbReference>
<dbReference type="SUPFAM" id="SSF55874">
    <property type="entry name" value="ATPase domain of HSP90 chaperone/DNA topoisomerase II/histidine kinase"/>
    <property type="match status" value="1"/>
</dbReference>
<evidence type="ECO:0000256" key="1">
    <source>
        <dbReference type="ARBA" id="ARBA00000085"/>
    </source>
</evidence>
<evidence type="ECO:0000313" key="10">
    <source>
        <dbReference type="EMBL" id="GAA0730726.1"/>
    </source>
</evidence>
<dbReference type="PANTHER" id="PTHR24421:SF10">
    <property type="entry name" value="NITRATE_NITRITE SENSOR PROTEIN NARQ"/>
    <property type="match status" value="1"/>
</dbReference>
<evidence type="ECO:0000256" key="8">
    <source>
        <dbReference type="SAM" id="Phobius"/>
    </source>
</evidence>
<feature type="coiled-coil region" evidence="7">
    <location>
        <begin position="410"/>
        <end position="437"/>
    </location>
</feature>
<dbReference type="InterPro" id="IPR005467">
    <property type="entry name" value="His_kinase_dom"/>
</dbReference>
<dbReference type="PROSITE" id="PS50005">
    <property type="entry name" value="TPR"/>
    <property type="match status" value="1"/>
</dbReference>
<accession>A0ABP3UFZ9</accession>
<keyword evidence="8" id="KW-1133">Transmembrane helix</keyword>
<feature type="repeat" description="TPR" evidence="6">
    <location>
        <begin position="248"/>
        <end position="281"/>
    </location>
</feature>
<keyword evidence="11" id="KW-1185">Reference proteome</keyword>
<keyword evidence="4" id="KW-0418">Kinase</keyword>
<dbReference type="Pfam" id="PF13424">
    <property type="entry name" value="TPR_12"/>
    <property type="match status" value="1"/>
</dbReference>
<keyword evidence="3" id="KW-0808">Transferase</keyword>
<sequence>MVIGLKNPILFFKLLILITFFTNCTNHSGSIEKELSDSKIESLILLASDKTKSKKEKRKYLQKAYDLFLLLPDNKYKRKKISEISASYSNIKDYKQSEFANQKMLELSIKIKDSFGIARSYNNFGIYQRIRKKIDSAYFYFNKAEKFYTYLDKGDSYYNSFYAFDHGSVLIDLAKLSRKVKDYSYSEDLTIRAIQKFELSGNKTYLPLSFSNLGTIAKQLEQYEDGIKYHKKAMEYAKNTPKDTLYRAISFNNIGTVYKSLKDYNKAIVYYKKALSHKKFLESRPKRYARYLDNLGYAKFLANKDNDSAFFLFNKAYQIRDSINDIVGLSTNSLHLAEYYQFKGNLQLSKGFAKKAKNAARSTSDNTELLQAYDLLAQVSPPEEGRQYAMKYIKLSDSLTKRDNLFRDKFARIRFESDNLQKENEQKNKEIEEVQNQNTIYLLGMLLLVTFIAFIIYFSRQRTRYLAQQNKIVEFQAAYETETRISKRLHDELGNDIFQVMMQYQNDPHDPQITKKLNTAYNKARDISRENSEFEVDETYTEELTDMLTNYTENHSKLILRGIDKISWDTVDKNLKITIYRVLQELMTNMQKHSQADLVAIVFKNEKNKLLIKYSDNGIGIEREDIKSKNGLRNTEKRVQAIQGNITFDSAKDKGFKAEIKIPV</sequence>
<keyword evidence="8" id="KW-0812">Transmembrane</keyword>
<dbReference type="Pfam" id="PF02518">
    <property type="entry name" value="HATPase_c"/>
    <property type="match status" value="1"/>
</dbReference>
<dbReference type="InterPro" id="IPR050482">
    <property type="entry name" value="Sensor_HK_TwoCompSys"/>
</dbReference>
<evidence type="ECO:0000256" key="4">
    <source>
        <dbReference type="ARBA" id="ARBA00022777"/>
    </source>
</evidence>
<dbReference type="Proteomes" id="UP001501758">
    <property type="component" value="Unassembled WGS sequence"/>
</dbReference>
<evidence type="ECO:0000256" key="7">
    <source>
        <dbReference type="SAM" id="Coils"/>
    </source>
</evidence>
<dbReference type="SMART" id="SM00028">
    <property type="entry name" value="TPR"/>
    <property type="match status" value="3"/>
</dbReference>
<keyword evidence="7" id="KW-0175">Coiled coil</keyword>
<dbReference type="PANTHER" id="PTHR24421">
    <property type="entry name" value="NITRATE/NITRITE SENSOR PROTEIN NARX-RELATED"/>
    <property type="match status" value="1"/>
</dbReference>
<gene>
    <name evidence="10" type="ORF">GCM10009430_42180</name>
</gene>
<dbReference type="Gene3D" id="1.25.40.10">
    <property type="entry name" value="Tetratricopeptide repeat domain"/>
    <property type="match status" value="2"/>
</dbReference>
<keyword evidence="5" id="KW-0902">Two-component regulatory system</keyword>
<organism evidence="10 11">
    <name type="scientific">Aquimarina litoralis</name>
    <dbReference type="NCBI Taxonomy" id="584605"/>
    <lineage>
        <taxon>Bacteria</taxon>
        <taxon>Pseudomonadati</taxon>
        <taxon>Bacteroidota</taxon>
        <taxon>Flavobacteriia</taxon>
        <taxon>Flavobacteriales</taxon>
        <taxon>Flavobacteriaceae</taxon>
        <taxon>Aquimarina</taxon>
    </lineage>
</organism>
<dbReference type="CDD" id="cd16917">
    <property type="entry name" value="HATPase_UhpB-NarQ-NarX-like"/>
    <property type="match status" value="1"/>
</dbReference>
<dbReference type="PROSITE" id="PS50109">
    <property type="entry name" value="HIS_KIN"/>
    <property type="match status" value="1"/>
</dbReference>
<evidence type="ECO:0000313" key="11">
    <source>
        <dbReference type="Proteomes" id="UP001501758"/>
    </source>
</evidence>
<feature type="domain" description="Histidine kinase" evidence="9">
    <location>
        <begin position="579"/>
        <end position="664"/>
    </location>
</feature>
<evidence type="ECO:0000256" key="2">
    <source>
        <dbReference type="ARBA" id="ARBA00012438"/>
    </source>
</evidence>
<name>A0ABP3UFZ9_9FLAO</name>
<proteinExistence type="predicted"/>
<dbReference type="Gene3D" id="3.30.565.10">
    <property type="entry name" value="Histidine kinase-like ATPase, C-terminal domain"/>
    <property type="match status" value="1"/>
</dbReference>
<keyword evidence="6" id="KW-0802">TPR repeat</keyword>
<evidence type="ECO:0000256" key="3">
    <source>
        <dbReference type="ARBA" id="ARBA00022679"/>
    </source>
</evidence>
<protein>
    <recommendedName>
        <fullName evidence="2">histidine kinase</fullName>
        <ecNumber evidence="2">2.7.13.3</ecNumber>
    </recommendedName>
</protein>
<dbReference type="EC" id="2.7.13.3" evidence="2"/>
<dbReference type="InterPro" id="IPR019734">
    <property type="entry name" value="TPR_rpt"/>
</dbReference>
<dbReference type="InterPro" id="IPR036890">
    <property type="entry name" value="HATPase_C_sf"/>
</dbReference>
<dbReference type="InterPro" id="IPR003594">
    <property type="entry name" value="HATPase_dom"/>
</dbReference>
<evidence type="ECO:0000256" key="6">
    <source>
        <dbReference type="PROSITE-ProRule" id="PRU00339"/>
    </source>
</evidence>
<reference evidence="11" key="1">
    <citation type="journal article" date="2019" name="Int. J. Syst. Evol. Microbiol.">
        <title>The Global Catalogue of Microorganisms (GCM) 10K type strain sequencing project: providing services to taxonomists for standard genome sequencing and annotation.</title>
        <authorList>
            <consortium name="The Broad Institute Genomics Platform"/>
            <consortium name="The Broad Institute Genome Sequencing Center for Infectious Disease"/>
            <person name="Wu L."/>
            <person name="Ma J."/>
        </authorList>
    </citation>
    <scope>NUCLEOTIDE SEQUENCE [LARGE SCALE GENOMIC DNA]</scope>
    <source>
        <strain evidence="11">JCM 15974</strain>
    </source>
</reference>
<dbReference type="SUPFAM" id="SSF48452">
    <property type="entry name" value="TPR-like"/>
    <property type="match status" value="3"/>
</dbReference>
<feature type="transmembrane region" description="Helical" evidence="8">
    <location>
        <begin position="440"/>
        <end position="458"/>
    </location>
</feature>
<keyword evidence="8" id="KW-0472">Membrane</keyword>
<evidence type="ECO:0000259" key="9">
    <source>
        <dbReference type="PROSITE" id="PS50109"/>
    </source>
</evidence>
<comment type="catalytic activity">
    <reaction evidence="1">
        <text>ATP + protein L-histidine = ADP + protein N-phospho-L-histidine.</text>
        <dbReference type="EC" id="2.7.13.3"/>
    </reaction>
</comment>
<dbReference type="InterPro" id="IPR011990">
    <property type="entry name" value="TPR-like_helical_dom_sf"/>
</dbReference>
<evidence type="ECO:0000256" key="5">
    <source>
        <dbReference type="ARBA" id="ARBA00023012"/>
    </source>
</evidence>